<dbReference type="EMBL" id="PVWG01000015">
    <property type="protein sequence ID" value="PSB18678.1"/>
    <property type="molecule type" value="Genomic_DNA"/>
</dbReference>
<accession>A0A2T1DDW2</accession>
<keyword evidence="2" id="KW-1185">Reference proteome</keyword>
<organism evidence="1 2">
    <name type="scientific">Phormidesmis priestleyi ULC007</name>
    <dbReference type="NCBI Taxonomy" id="1920490"/>
    <lineage>
        <taxon>Bacteria</taxon>
        <taxon>Bacillati</taxon>
        <taxon>Cyanobacteriota</taxon>
        <taxon>Cyanophyceae</taxon>
        <taxon>Leptolyngbyales</taxon>
        <taxon>Leptolyngbyaceae</taxon>
        <taxon>Phormidesmis</taxon>
    </lineage>
</organism>
<dbReference type="InterPro" id="IPR005368">
    <property type="entry name" value="UPF0175"/>
</dbReference>
<protein>
    <submittedName>
        <fullName evidence="1">Uncharacterized protein</fullName>
    </submittedName>
</protein>
<dbReference type="STRING" id="1920490.GCA_001895925_03053"/>
<proteinExistence type="predicted"/>
<comment type="caution">
    <text evidence="1">The sequence shown here is derived from an EMBL/GenBank/DDBJ whole genome shotgun (WGS) entry which is preliminary data.</text>
</comment>
<dbReference type="RefSeq" id="WP_073069726.1">
    <property type="nucleotide sequence ID" value="NZ_MPPI01000003.1"/>
</dbReference>
<dbReference type="OrthoDB" id="462653at2"/>
<dbReference type="AlphaFoldDB" id="A0A2T1DDW2"/>
<gene>
    <name evidence="1" type="ORF">C7B65_14220</name>
</gene>
<reference evidence="1 2" key="1">
    <citation type="submission" date="2018-02" db="EMBL/GenBank/DDBJ databases">
        <authorList>
            <person name="Cohen D.B."/>
            <person name="Kent A.D."/>
        </authorList>
    </citation>
    <scope>NUCLEOTIDE SEQUENCE [LARGE SCALE GENOMIC DNA]</scope>
    <source>
        <strain evidence="1 2">ULC007</strain>
    </source>
</reference>
<dbReference type="Pfam" id="PF03683">
    <property type="entry name" value="UPF0175"/>
    <property type="match status" value="1"/>
</dbReference>
<sequence>MSLLLSDELVKASGLSEAELLQEVVLLLFQREKLTLGKASRILGMTQLEFQALLASRDLYIHYDVEDLHEDVRGLQELGLL</sequence>
<evidence type="ECO:0000313" key="2">
    <source>
        <dbReference type="Proteomes" id="UP000238634"/>
    </source>
</evidence>
<name>A0A2T1DDW2_9CYAN</name>
<reference evidence="1 2" key="2">
    <citation type="submission" date="2018-03" db="EMBL/GenBank/DDBJ databases">
        <title>The ancient ancestry and fast evolution of plastids.</title>
        <authorList>
            <person name="Moore K.R."/>
            <person name="Magnabosco C."/>
            <person name="Momper L."/>
            <person name="Gold D.A."/>
            <person name="Bosak T."/>
            <person name="Fournier G.P."/>
        </authorList>
    </citation>
    <scope>NUCLEOTIDE SEQUENCE [LARGE SCALE GENOMIC DNA]</scope>
    <source>
        <strain evidence="1 2">ULC007</strain>
    </source>
</reference>
<dbReference type="Proteomes" id="UP000238634">
    <property type="component" value="Unassembled WGS sequence"/>
</dbReference>
<evidence type="ECO:0000313" key="1">
    <source>
        <dbReference type="EMBL" id="PSB18678.1"/>
    </source>
</evidence>